<evidence type="ECO:0000313" key="1">
    <source>
        <dbReference type="EMBL" id="RIX49420.1"/>
    </source>
</evidence>
<organism evidence="1 2">
    <name type="scientific">Paenibacillus nanensis</name>
    <dbReference type="NCBI Taxonomy" id="393251"/>
    <lineage>
        <taxon>Bacteria</taxon>
        <taxon>Bacillati</taxon>
        <taxon>Bacillota</taxon>
        <taxon>Bacilli</taxon>
        <taxon>Bacillales</taxon>
        <taxon>Paenibacillaceae</taxon>
        <taxon>Paenibacillus</taxon>
    </lineage>
</organism>
<keyword evidence="2" id="KW-1185">Reference proteome</keyword>
<accession>A0A3A1UMS7</accession>
<dbReference type="AlphaFoldDB" id="A0A3A1UMS7"/>
<dbReference type="Gene3D" id="3.90.1720.10">
    <property type="entry name" value="endopeptidase domain like (from Nostoc punctiforme)"/>
    <property type="match status" value="1"/>
</dbReference>
<dbReference type="InterPro" id="IPR038765">
    <property type="entry name" value="Papain-like_cys_pep_sf"/>
</dbReference>
<reference evidence="1 2" key="1">
    <citation type="submission" date="2018-09" db="EMBL/GenBank/DDBJ databases">
        <title>Paenibacillus aracenensis nov. sp. isolated from a cave in southern Spain.</title>
        <authorList>
            <person name="Jurado V."/>
            <person name="Gutierrez-Patricio S."/>
            <person name="Gonzalez-Pimentel J.L."/>
            <person name="Miller A.Z."/>
            <person name="Laiz L."/>
            <person name="Saiz-Jimenez C."/>
        </authorList>
    </citation>
    <scope>NUCLEOTIDE SEQUENCE [LARGE SCALE GENOMIC DNA]</scope>
    <source>
        <strain evidence="1 2">DSM 22867</strain>
    </source>
</reference>
<gene>
    <name evidence="1" type="ORF">D3P08_22465</name>
</gene>
<dbReference type="SUPFAM" id="SSF54001">
    <property type="entry name" value="Cysteine proteinases"/>
    <property type="match status" value="1"/>
</dbReference>
<dbReference type="Proteomes" id="UP000266482">
    <property type="component" value="Unassembled WGS sequence"/>
</dbReference>
<name>A0A3A1UMS7_9BACL</name>
<sequence length="206" mass="23618">MTSSQSPTYIYILLTNTGTVFTRLIKCFTGAPYNHASISLDPQLAELYSFGRKEARNPLNAGFVREDVYYGTYRYFPNTTCELLRLEVTARQKEAVKAVIDYFNRNKERYSYNLLGLLGVLLKRDLQIENACFCSQFVAEVLSKGGAGLWNDRPSALVTPQDFRQHGRLETVYEGRLHDYPELDKHKLYLAQANRYHARTAALKVN</sequence>
<evidence type="ECO:0000313" key="2">
    <source>
        <dbReference type="Proteomes" id="UP000266482"/>
    </source>
</evidence>
<dbReference type="EMBL" id="QXQA01000018">
    <property type="protein sequence ID" value="RIX49420.1"/>
    <property type="molecule type" value="Genomic_DNA"/>
</dbReference>
<dbReference type="OrthoDB" id="1645744at2"/>
<proteinExistence type="predicted"/>
<protein>
    <submittedName>
        <fullName evidence="1">Uncharacterized protein</fullName>
    </submittedName>
</protein>
<comment type="caution">
    <text evidence="1">The sequence shown here is derived from an EMBL/GenBank/DDBJ whole genome shotgun (WGS) entry which is preliminary data.</text>
</comment>